<sequence length="311" mass="35112">MKRFKHIIVKVNAPTNLEMDIAVLRGVELARKIGARITLFDVVEPHESILSSYADIVSPSELTELIIAQRLDQLNELAEKLHRNGLDISARVTSGKNFIEIVKFVILNQGDLLIKAANKSEKSFDSNDFHIMRKCPKPVWLIKEEKNDKLKKVLAAVDLSMEQHAEGRAQNRMIIDIATSLSRYKNAELTILSCWSLYGEEALRRGAFTRVPQAKIETLLNNEEREYQESLNILVNEYAEFKFDQQLIKGKPKSIIPEFVNSHEIDVVVMGTIGRSGIPGFLIGNTSESVLQAINSSVITLKPENWVSPIY</sequence>
<reference evidence="9" key="2">
    <citation type="submission" date="2018-11" db="EMBL/GenBank/DDBJ databases">
        <title>Shewanella sp. R106.</title>
        <authorList>
            <person name="Hwang Y.J."/>
            <person name="Hwang C.Y."/>
        </authorList>
    </citation>
    <scope>NUCLEOTIDE SEQUENCE [LARGE SCALE GENOMIC DNA]</scope>
    <source>
        <strain evidence="9">R106</strain>
    </source>
</reference>
<reference evidence="7" key="3">
    <citation type="submission" date="2018-11" db="EMBL/GenBank/DDBJ databases">
        <authorList>
            <person name="Hwang Y.J."/>
            <person name="Hwang C.Y."/>
        </authorList>
    </citation>
    <scope>NUCLEOTIDE SEQUENCE</scope>
    <source>
        <strain evidence="7">R106</strain>
    </source>
</reference>
<dbReference type="GO" id="GO:0005737">
    <property type="term" value="C:cytoplasm"/>
    <property type="evidence" value="ECO:0007669"/>
    <property type="project" value="UniProtKB-SubCell"/>
</dbReference>
<protein>
    <recommendedName>
        <fullName evidence="5">UspA domain-containing protein</fullName>
    </recommendedName>
</protein>
<evidence type="ECO:0000256" key="4">
    <source>
        <dbReference type="ARBA" id="ARBA00037131"/>
    </source>
</evidence>
<dbReference type="Proteomes" id="UP000273778">
    <property type="component" value="Chromosome"/>
</dbReference>
<dbReference type="EMBL" id="RKKB01000010">
    <property type="protein sequence ID" value="RPA27784.1"/>
    <property type="molecule type" value="Genomic_DNA"/>
</dbReference>
<dbReference type="AlphaFoldDB" id="A0A3N4EDS1"/>
<reference evidence="6 8" key="1">
    <citation type="submission" date="2018-11" db="EMBL/GenBank/DDBJ databases">
        <title>Shewanella sp. M2.</title>
        <authorList>
            <person name="Hwang Y.J."/>
            <person name="Hwang C.Y."/>
        </authorList>
    </citation>
    <scope>NUCLEOTIDE SEQUENCE [LARGE SCALE GENOMIC DNA]</scope>
    <source>
        <strain evidence="6 8">M2</strain>
    </source>
</reference>
<evidence type="ECO:0000259" key="5">
    <source>
        <dbReference type="Pfam" id="PF00582"/>
    </source>
</evidence>
<dbReference type="InterPro" id="IPR006016">
    <property type="entry name" value="UspA"/>
</dbReference>
<dbReference type="SUPFAM" id="SSF52402">
    <property type="entry name" value="Adenine nucleotide alpha hydrolases-like"/>
    <property type="match status" value="2"/>
</dbReference>
<dbReference type="PANTHER" id="PTHR47892">
    <property type="entry name" value="UNIVERSAL STRESS PROTEIN E"/>
    <property type="match status" value="1"/>
</dbReference>
<name>A0A3N4EDS1_9GAMM</name>
<evidence type="ECO:0000313" key="7">
    <source>
        <dbReference type="EMBL" id="RPA27784.1"/>
    </source>
</evidence>
<feature type="domain" description="UspA" evidence="5">
    <location>
        <begin position="151"/>
        <end position="300"/>
    </location>
</feature>
<keyword evidence="3" id="KW-0963">Cytoplasm</keyword>
<evidence type="ECO:0000313" key="6">
    <source>
        <dbReference type="EMBL" id="AZG33523.1"/>
    </source>
</evidence>
<dbReference type="Proteomes" id="UP000278855">
    <property type="component" value="Unassembled WGS sequence"/>
</dbReference>
<evidence type="ECO:0000313" key="8">
    <source>
        <dbReference type="Proteomes" id="UP000273778"/>
    </source>
</evidence>
<proteinExistence type="inferred from homology"/>
<gene>
    <name evidence="7" type="ORF">EGC77_16255</name>
    <name evidence="6" type="ORF">EGC80_00295</name>
</gene>
<dbReference type="InterPro" id="IPR006015">
    <property type="entry name" value="Universal_stress_UspA"/>
</dbReference>
<organism evidence="7 9">
    <name type="scientific">Shewanella psychromarinicola</name>
    <dbReference type="NCBI Taxonomy" id="2487742"/>
    <lineage>
        <taxon>Bacteria</taxon>
        <taxon>Pseudomonadati</taxon>
        <taxon>Pseudomonadota</taxon>
        <taxon>Gammaproteobacteria</taxon>
        <taxon>Alteromonadales</taxon>
        <taxon>Shewanellaceae</taxon>
        <taxon>Shewanella</taxon>
    </lineage>
</organism>
<feature type="domain" description="UspA" evidence="5">
    <location>
        <begin position="5"/>
        <end position="143"/>
    </location>
</feature>
<dbReference type="EMBL" id="CP034073">
    <property type="protein sequence ID" value="AZG33523.1"/>
    <property type="molecule type" value="Genomic_DNA"/>
</dbReference>
<evidence type="ECO:0000313" key="9">
    <source>
        <dbReference type="Proteomes" id="UP000278855"/>
    </source>
</evidence>
<dbReference type="PRINTS" id="PR01438">
    <property type="entry name" value="UNVRSLSTRESS"/>
</dbReference>
<keyword evidence="8" id="KW-1185">Reference proteome</keyword>
<evidence type="ECO:0000256" key="2">
    <source>
        <dbReference type="ARBA" id="ARBA00008791"/>
    </source>
</evidence>
<dbReference type="RefSeq" id="WP_124013553.1">
    <property type="nucleotide sequence ID" value="NZ_CP034073.1"/>
</dbReference>
<dbReference type="KEGG" id="spsr:EGC80_00295"/>
<comment type="function">
    <text evidence="4">Required for resistance to DNA-damaging agents.</text>
</comment>
<dbReference type="PANTHER" id="PTHR47892:SF1">
    <property type="entry name" value="UNIVERSAL STRESS PROTEIN E"/>
    <property type="match status" value="1"/>
</dbReference>
<dbReference type="Pfam" id="PF00582">
    <property type="entry name" value="Usp"/>
    <property type="match status" value="2"/>
</dbReference>
<dbReference type="Gene3D" id="3.40.50.12370">
    <property type="match status" value="1"/>
</dbReference>
<evidence type="ECO:0000256" key="1">
    <source>
        <dbReference type="ARBA" id="ARBA00004496"/>
    </source>
</evidence>
<accession>A0A3N4EDS1</accession>
<evidence type="ECO:0000256" key="3">
    <source>
        <dbReference type="ARBA" id="ARBA00022490"/>
    </source>
</evidence>
<dbReference type="OrthoDB" id="239260at2"/>
<comment type="subcellular location">
    <subcellularLocation>
        <location evidence="1">Cytoplasm</location>
    </subcellularLocation>
</comment>
<comment type="similarity">
    <text evidence="2">Belongs to the universal stress protein A family.</text>
</comment>